<sequence length="268" mass="27580">MGLGDCASSNVSKLCSQLRGWVRQGRPSSTKIKENILAIDIFCALHSSIFFSKATTVLFRQTTLKMHFTSLFIAAAGASVAAAQDYAPPAAPLDTTTLTSTTTQVITLTQCNPTVTDCPLRTTTSTEVVLTTSTAAPEEPTTTSVYVPPTTSVYEPIVNTTSHYVAPTIITTPIISTTKKAPSAKTTFYPAGNTTTKAGPTAPGSHPTKLPVPVPVPGSSNTDVPGSPEKPGYEAPSPSTVPTAGASGLIASSGFLGAAMVAAMVALF</sequence>
<evidence type="ECO:0000313" key="2">
    <source>
        <dbReference type="EMBL" id="WZH42779.1"/>
    </source>
</evidence>
<dbReference type="Proteomes" id="UP001489902">
    <property type="component" value="Chromosome 2"/>
</dbReference>
<evidence type="ECO:0000256" key="1">
    <source>
        <dbReference type="SAM" id="MobiDB-lite"/>
    </source>
</evidence>
<keyword evidence="3" id="KW-1185">Reference proteome</keyword>
<evidence type="ECO:0008006" key="4">
    <source>
        <dbReference type="Google" id="ProtNLM"/>
    </source>
</evidence>
<proteinExistence type="predicted"/>
<dbReference type="EMBL" id="CP151261">
    <property type="protein sequence ID" value="WZH42779.1"/>
    <property type="molecule type" value="Genomic_DNA"/>
</dbReference>
<accession>A0ABZ2WSL1</accession>
<protein>
    <recommendedName>
        <fullName evidence="4">GPI anchored serine-rich protein</fullName>
    </recommendedName>
</protein>
<feature type="region of interest" description="Disordered" evidence="1">
    <location>
        <begin position="189"/>
        <end position="241"/>
    </location>
</feature>
<evidence type="ECO:0000313" key="3">
    <source>
        <dbReference type="Proteomes" id="UP001489902"/>
    </source>
</evidence>
<name>A0ABZ2WSL1_9HYPO</name>
<gene>
    <name evidence="2" type="ORF">QYS62_003775</name>
</gene>
<organism evidence="2 3">
    <name type="scientific">Fusarium acuminatum</name>
    <dbReference type="NCBI Taxonomy" id="5515"/>
    <lineage>
        <taxon>Eukaryota</taxon>
        <taxon>Fungi</taxon>
        <taxon>Dikarya</taxon>
        <taxon>Ascomycota</taxon>
        <taxon>Pezizomycotina</taxon>
        <taxon>Sordariomycetes</taxon>
        <taxon>Hypocreomycetidae</taxon>
        <taxon>Hypocreales</taxon>
        <taxon>Nectriaceae</taxon>
        <taxon>Fusarium</taxon>
        <taxon>Fusarium tricinctum species complex</taxon>
    </lineage>
</organism>
<reference evidence="2 3" key="1">
    <citation type="submission" date="2024-04" db="EMBL/GenBank/DDBJ databases">
        <title>Complete genome sequence of Fusarium acuminatum.</title>
        <authorList>
            <person name="Lan B."/>
        </authorList>
    </citation>
    <scope>NUCLEOTIDE SEQUENCE [LARGE SCALE GENOMIC DNA]</scope>
    <source>
        <strain evidence="2">1A</strain>
    </source>
</reference>